<organism evidence="1 2">
    <name type="scientific">Caballeronia temeraria</name>
    <dbReference type="NCBI Taxonomy" id="1777137"/>
    <lineage>
        <taxon>Bacteria</taxon>
        <taxon>Pseudomonadati</taxon>
        <taxon>Pseudomonadota</taxon>
        <taxon>Betaproteobacteria</taxon>
        <taxon>Burkholderiales</taxon>
        <taxon>Burkholderiaceae</taxon>
        <taxon>Caballeronia</taxon>
    </lineage>
</organism>
<dbReference type="EMBL" id="FCOI02000022">
    <property type="protein sequence ID" value="SAK79756.1"/>
    <property type="molecule type" value="Genomic_DNA"/>
</dbReference>
<accession>A0A158CCW9</accession>
<gene>
    <name evidence="1" type="ORF">AWB76_05349</name>
</gene>
<name>A0A158CCW9_9BURK</name>
<dbReference type="AlphaFoldDB" id="A0A158CCW9"/>
<evidence type="ECO:0000313" key="2">
    <source>
        <dbReference type="Proteomes" id="UP000054624"/>
    </source>
</evidence>
<dbReference type="RefSeq" id="WP_061163055.1">
    <property type="nucleotide sequence ID" value="NZ_FCOI02000022.1"/>
</dbReference>
<dbReference type="STRING" id="1777137.AWB76_05349"/>
<protein>
    <recommendedName>
        <fullName evidence="3">Rhamnan synthesis protein F</fullName>
    </recommendedName>
</protein>
<evidence type="ECO:0008006" key="3">
    <source>
        <dbReference type="Google" id="ProtNLM"/>
    </source>
</evidence>
<proteinExistence type="predicted"/>
<evidence type="ECO:0000313" key="1">
    <source>
        <dbReference type="EMBL" id="SAK79756.1"/>
    </source>
</evidence>
<keyword evidence="2" id="KW-1185">Reference proteome</keyword>
<reference evidence="2" key="1">
    <citation type="submission" date="2016-01" db="EMBL/GenBank/DDBJ databases">
        <authorList>
            <person name="Peeters Charlotte."/>
        </authorList>
    </citation>
    <scope>NUCLEOTIDE SEQUENCE [LARGE SCALE GENOMIC DNA]</scope>
</reference>
<dbReference type="Proteomes" id="UP000054624">
    <property type="component" value="Unassembled WGS sequence"/>
</dbReference>
<dbReference type="OrthoDB" id="7210452at2"/>
<sequence>MNSLSARNTASDPAGAHRAKSLVIYHFFEKDKNYIYNLAHFLLFGYSEDCDHIIVIAGEHTIDLPTRHNLRYVFTENKHNDFGGYSAVINALGNDALAYDFVYFVNSSVRGPFMPPYAGRDWKSVFSMKLTGDVGLVGPTINILSQESPFTEAFRASIPGFREPFSHVQTMAYAMPKTTLSYLIESGFYSNNIDLTKEQVVLRYEILLSQLVLARGLNIAALLPEFNKIDYRNSHVDLDPGVHRSQGDPSCAYSYFGRSAHPFEVIFVKTNRGIFSEDYLDRLTYSALNQMSESPEWTDCGFMKEYIDRINTVSRSAEIVQMGPFQMNVEQIVQLTEACLQIHPESREVFETILNRYRSA</sequence>